<keyword evidence="10" id="KW-0804">Transcription</keyword>
<keyword evidence="14" id="KW-1185">Reference proteome</keyword>
<protein>
    <submittedName>
        <fullName evidence="15">Gastrula zinc finger protein XlCGF57.1-like</fullName>
    </submittedName>
</protein>
<evidence type="ECO:0000259" key="13">
    <source>
        <dbReference type="PROSITE" id="PS50157"/>
    </source>
</evidence>
<dbReference type="Pfam" id="PF00096">
    <property type="entry name" value="zf-C2H2"/>
    <property type="match status" value="2"/>
</dbReference>
<feature type="domain" description="C2H2-type" evidence="13">
    <location>
        <begin position="88"/>
        <end position="115"/>
    </location>
</feature>
<dbReference type="OrthoDB" id="10027876at2759"/>
<evidence type="ECO:0000256" key="2">
    <source>
        <dbReference type="ARBA" id="ARBA00004123"/>
    </source>
</evidence>
<dbReference type="Gene3D" id="3.30.160.60">
    <property type="entry name" value="Classic Zinc Finger"/>
    <property type="match status" value="2"/>
</dbReference>
<dbReference type="Proteomes" id="UP000504617">
    <property type="component" value="Unplaced"/>
</dbReference>
<keyword evidence="4" id="KW-0479">Metal-binding</keyword>
<evidence type="ECO:0000313" key="14">
    <source>
        <dbReference type="Proteomes" id="UP000504617"/>
    </source>
</evidence>
<evidence type="ECO:0000256" key="3">
    <source>
        <dbReference type="ARBA" id="ARBA00006991"/>
    </source>
</evidence>
<dbReference type="InterPro" id="IPR013087">
    <property type="entry name" value="Znf_C2H2_type"/>
</dbReference>
<dbReference type="KEGG" id="tsr:106550053"/>
<evidence type="ECO:0000256" key="4">
    <source>
        <dbReference type="ARBA" id="ARBA00022723"/>
    </source>
</evidence>
<gene>
    <name evidence="15" type="primary">LOC106550053</name>
</gene>
<dbReference type="FunFam" id="3.30.160.60:FF:000620">
    <property type="entry name" value="Zinc finger protein 263"/>
    <property type="match status" value="1"/>
</dbReference>
<keyword evidence="11" id="KW-0539">Nucleus</keyword>
<organism evidence="14 15">
    <name type="scientific">Thamnophis sirtalis</name>
    <dbReference type="NCBI Taxonomy" id="35019"/>
    <lineage>
        <taxon>Eukaryota</taxon>
        <taxon>Metazoa</taxon>
        <taxon>Chordata</taxon>
        <taxon>Craniata</taxon>
        <taxon>Vertebrata</taxon>
        <taxon>Euteleostomi</taxon>
        <taxon>Lepidosauria</taxon>
        <taxon>Squamata</taxon>
        <taxon>Bifurcata</taxon>
        <taxon>Unidentata</taxon>
        <taxon>Episquamata</taxon>
        <taxon>Toxicofera</taxon>
        <taxon>Serpentes</taxon>
        <taxon>Colubroidea</taxon>
        <taxon>Colubridae</taxon>
        <taxon>Natricinae</taxon>
        <taxon>Thamnophis</taxon>
    </lineage>
</organism>
<keyword evidence="5" id="KW-0677">Repeat</keyword>
<dbReference type="GO" id="GO:0000981">
    <property type="term" value="F:DNA-binding transcription factor activity, RNA polymerase II-specific"/>
    <property type="evidence" value="ECO:0007669"/>
    <property type="project" value="TreeGrafter"/>
</dbReference>
<keyword evidence="6 12" id="KW-0863">Zinc-finger</keyword>
<dbReference type="GO" id="GO:0000978">
    <property type="term" value="F:RNA polymerase II cis-regulatory region sequence-specific DNA binding"/>
    <property type="evidence" value="ECO:0007669"/>
    <property type="project" value="TreeGrafter"/>
</dbReference>
<dbReference type="AlphaFoldDB" id="A0A6I9YHG5"/>
<comment type="similarity">
    <text evidence="3">Belongs to the krueppel C2H2-type zinc-finger protein family.</text>
</comment>
<dbReference type="FunFam" id="3.30.160.60:FF:000198">
    <property type="entry name" value="zinc finger protein 10 isoform X1"/>
    <property type="match status" value="1"/>
</dbReference>
<dbReference type="PROSITE" id="PS50157">
    <property type="entry name" value="ZINC_FINGER_C2H2_2"/>
    <property type="match status" value="2"/>
</dbReference>
<keyword evidence="7" id="KW-0862">Zinc</keyword>
<evidence type="ECO:0000256" key="11">
    <source>
        <dbReference type="ARBA" id="ARBA00023242"/>
    </source>
</evidence>
<sequence>MSDARQRLLAKEVKKHDNGKASLLGSGITDRGAGAIQNQEIKGEGTHGILQEALKKEKPYNCIDCGKCFVRLSDLAKHDNIHTGAKAFHCMECGIRFSQLSHLTRHQKIHAGGKSYTFTECDASFAQRPSLISH</sequence>
<proteinExistence type="inferred from homology"/>
<feature type="domain" description="C2H2-type" evidence="13">
    <location>
        <begin position="60"/>
        <end position="87"/>
    </location>
</feature>
<evidence type="ECO:0000256" key="8">
    <source>
        <dbReference type="ARBA" id="ARBA00023015"/>
    </source>
</evidence>
<evidence type="ECO:0000256" key="10">
    <source>
        <dbReference type="ARBA" id="ARBA00023163"/>
    </source>
</evidence>
<keyword evidence="9" id="KW-0238">DNA-binding</keyword>
<evidence type="ECO:0000256" key="12">
    <source>
        <dbReference type="PROSITE-ProRule" id="PRU00042"/>
    </source>
</evidence>
<evidence type="ECO:0000256" key="7">
    <source>
        <dbReference type="ARBA" id="ARBA00022833"/>
    </source>
</evidence>
<evidence type="ECO:0000256" key="5">
    <source>
        <dbReference type="ARBA" id="ARBA00022737"/>
    </source>
</evidence>
<name>A0A6I9YHG5_9SAUR</name>
<keyword evidence="8" id="KW-0805">Transcription regulation</keyword>
<dbReference type="SMART" id="SM00355">
    <property type="entry name" value="ZnF_C2H2"/>
    <property type="match status" value="2"/>
</dbReference>
<accession>A0A6I9YHG5</accession>
<comment type="function">
    <text evidence="1">May be involved in transcriptional regulation.</text>
</comment>
<dbReference type="SUPFAM" id="SSF57667">
    <property type="entry name" value="beta-beta-alpha zinc fingers"/>
    <property type="match status" value="2"/>
</dbReference>
<evidence type="ECO:0000256" key="6">
    <source>
        <dbReference type="ARBA" id="ARBA00022771"/>
    </source>
</evidence>
<dbReference type="RefSeq" id="XP_013923310.1">
    <property type="nucleotide sequence ID" value="XM_014067835.1"/>
</dbReference>
<dbReference type="GO" id="GO:0005634">
    <property type="term" value="C:nucleus"/>
    <property type="evidence" value="ECO:0007669"/>
    <property type="project" value="UniProtKB-SubCell"/>
</dbReference>
<dbReference type="InterPro" id="IPR036236">
    <property type="entry name" value="Znf_C2H2_sf"/>
</dbReference>
<dbReference type="GO" id="GO:0008270">
    <property type="term" value="F:zinc ion binding"/>
    <property type="evidence" value="ECO:0007669"/>
    <property type="project" value="UniProtKB-KW"/>
</dbReference>
<comment type="subcellular location">
    <subcellularLocation>
        <location evidence="2">Nucleus</location>
    </subcellularLocation>
</comment>
<evidence type="ECO:0000313" key="15">
    <source>
        <dbReference type="RefSeq" id="XP_013923310.1"/>
    </source>
</evidence>
<evidence type="ECO:0000256" key="1">
    <source>
        <dbReference type="ARBA" id="ARBA00003767"/>
    </source>
</evidence>
<evidence type="ECO:0000256" key="9">
    <source>
        <dbReference type="ARBA" id="ARBA00023125"/>
    </source>
</evidence>
<dbReference type="PANTHER" id="PTHR23226:SF379">
    <property type="entry name" value="C2H2-TYPE DOMAIN-CONTAINING PROTEIN"/>
    <property type="match status" value="1"/>
</dbReference>
<dbReference type="GeneID" id="106550053"/>
<dbReference type="PANTHER" id="PTHR23226">
    <property type="entry name" value="ZINC FINGER AND SCAN DOMAIN-CONTAINING"/>
    <property type="match status" value="1"/>
</dbReference>
<dbReference type="PROSITE" id="PS00028">
    <property type="entry name" value="ZINC_FINGER_C2H2_1"/>
    <property type="match status" value="2"/>
</dbReference>
<reference evidence="15" key="1">
    <citation type="submission" date="2025-08" db="UniProtKB">
        <authorList>
            <consortium name="RefSeq"/>
        </authorList>
    </citation>
    <scope>IDENTIFICATION</scope>
    <source>
        <tissue evidence="15">Skeletal muscle</tissue>
    </source>
</reference>